<dbReference type="GO" id="GO:0005737">
    <property type="term" value="C:cytoplasm"/>
    <property type="evidence" value="ECO:0007669"/>
    <property type="project" value="TreeGrafter"/>
</dbReference>
<evidence type="ECO:0000256" key="3">
    <source>
        <dbReference type="SAM" id="MobiDB-lite"/>
    </source>
</evidence>
<dbReference type="PANTHER" id="PTHR42902:SF1">
    <property type="entry name" value="MALATE SYNTHASE 1-RELATED"/>
    <property type="match status" value="1"/>
</dbReference>
<dbReference type="InterPro" id="IPR011076">
    <property type="entry name" value="Malate_synth_sf"/>
</dbReference>
<feature type="region of interest" description="Disordered" evidence="3">
    <location>
        <begin position="165"/>
        <end position="184"/>
    </location>
</feature>
<dbReference type="EMBL" id="BMLZ01000015">
    <property type="protein sequence ID" value="GGP29786.1"/>
    <property type="molecule type" value="Genomic_DNA"/>
</dbReference>
<dbReference type="InterPro" id="IPR006252">
    <property type="entry name" value="Malate_synthA"/>
</dbReference>
<dbReference type="InterPro" id="IPR046363">
    <property type="entry name" value="MS_N_TIM-barrel_dom"/>
</dbReference>
<reference evidence="5" key="2">
    <citation type="journal article" date="2014" name="Int. J. Syst. Evol. Microbiol.">
        <title>Complete genome sequence of Corynebacterium casei LMG S-19264T (=DSM 44701T), isolated from a smear-ripened cheese.</title>
        <authorList>
            <consortium name="US DOE Joint Genome Institute (JGI-PGF)"/>
            <person name="Walter F."/>
            <person name="Albersmeier A."/>
            <person name="Kalinowski J."/>
            <person name="Ruckert C."/>
        </authorList>
    </citation>
    <scope>NUCLEOTIDE SEQUENCE</scope>
    <source>
        <strain evidence="5">CGMCC 1.8885</strain>
    </source>
</reference>
<organism evidence="5 8">
    <name type="scientific">Deinococcus wulumuqiensis</name>
    <dbReference type="NCBI Taxonomy" id="980427"/>
    <lineage>
        <taxon>Bacteria</taxon>
        <taxon>Thermotogati</taxon>
        <taxon>Deinococcota</taxon>
        <taxon>Deinococci</taxon>
        <taxon>Deinococcales</taxon>
        <taxon>Deinococcaceae</taxon>
        <taxon>Deinococcus</taxon>
    </lineage>
</organism>
<evidence type="ECO:0000313" key="7">
    <source>
        <dbReference type="Proteomes" id="UP000630135"/>
    </source>
</evidence>
<proteinExistence type="inferred from homology"/>
<dbReference type="SUPFAM" id="SSF51645">
    <property type="entry name" value="Malate synthase G"/>
    <property type="match status" value="1"/>
</dbReference>
<dbReference type="Proteomes" id="UP000652720">
    <property type="component" value="Unassembled WGS sequence"/>
</dbReference>
<dbReference type="Gene3D" id="3.20.20.360">
    <property type="entry name" value="Malate synthase, domain 3"/>
    <property type="match status" value="1"/>
</dbReference>
<dbReference type="EMBL" id="BMMA01000016">
    <property type="protein sequence ID" value="GGI84429.1"/>
    <property type="molecule type" value="Genomic_DNA"/>
</dbReference>
<dbReference type="Proteomes" id="UP000630135">
    <property type="component" value="Unassembled WGS sequence"/>
</dbReference>
<keyword evidence="7" id="KW-1185">Reference proteome</keyword>
<dbReference type="InterPro" id="IPR001465">
    <property type="entry name" value="Malate_synthase_TIM"/>
</dbReference>
<reference evidence="6" key="1">
    <citation type="journal article" date="2014" name="Int. J. Syst. Evol. Microbiol.">
        <title>Complete genome of a new Firmicutes species belonging to the dominant human colonic microbiota ('Ruminococcus bicirculans') reveals two chromosomes and a selective capacity to utilize plant glucans.</title>
        <authorList>
            <consortium name="NISC Comparative Sequencing Program"/>
            <person name="Wegmann U."/>
            <person name="Louis P."/>
            <person name="Goesmann A."/>
            <person name="Henrissat B."/>
            <person name="Duncan S.H."/>
            <person name="Flint H.J."/>
        </authorList>
    </citation>
    <scope>NUCLEOTIDE SEQUENCE</scope>
    <source>
        <strain evidence="6">CGMCC 1.8884</strain>
    </source>
</reference>
<dbReference type="AlphaFoldDB" id="A0AAV4K7H3"/>
<dbReference type="EC" id="2.3.3.9" evidence="2"/>
<evidence type="ECO:0000256" key="2">
    <source>
        <dbReference type="ARBA" id="ARBA00012636"/>
    </source>
</evidence>
<dbReference type="GO" id="GO:0004474">
    <property type="term" value="F:malate synthase activity"/>
    <property type="evidence" value="ECO:0007669"/>
    <property type="project" value="UniProtKB-EC"/>
</dbReference>
<dbReference type="Pfam" id="PF01274">
    <property type="entry name" value="MS_TIM-barrel"/>
    <property type="match status" value="1"/>
</dbReference>
<protein>
    <recommendedName>
        <fullName evidence="2">malate synthase</fullName>
        <ecNumber evidence="2">2.3.3.9</ecNumber>
    </recommendedName>
</protein>
<feature type="domain" description="Malate synthase TIM barrel" evidence="4">
    <location>
        <begin position="22"/>
        <end position="160"/>
    </location>
</feature>
<sequence length="184" mass="20056">MPFRASRNSENCSRTSENQKALLIRPRALYALEPHLDFGGPAVASLCDLGVALSALKDNPPHIYVPKLETVREAQFWEEALTLAERHLGLTHGSVRVCLQIETFSGLMNADALLHALHARAYGLNAGRWDYVFSLIKHLGSTRSVPVPPRRELGMDVDAMLAPPASTGAMSAKTPGTNSRETIT</sequence>
<evidence type="ECO:0000256" key="1">
    <source>
        <dbReference type="ARBA" id="ARBA00006394"/>
    </source>
</evidence>
<dbReference type="PANTHER" id="PTHR42902">
    <property type="entry name" value="MALATE SYNTHASE"/>
    <property type="match status" value="1"/>
</dbReference>
<evidence type="ECO:0000259" key="4">
    <source>
        <dbReference type="Pfam" id="PF01274"/>
    </source>
</evidence>
<name>A0AAV4K7H3_9DEIO</name>
<evidence type="ECO:0000313" key="5">
    <source>
        <dbReference type="EMBL" id="GGI84429.1"/>
    </source>
</evidence>
<evidence type="ECO:0000313" key="8">
    <source>
        <dbReference type="Proteomes" id="UP000652720"/>
    </source>
</evidence>
<dbReference type="GO" id="GO:0006097">
    <property type="term" value="P:glyoxylate cycle"/>
    <property type="evidence" value="ECO:0007669"/>
    <property type="project" value="InterPro"/>
</dbReference>
<evidence type="ECO:0000313" key="6">
    <source>
        <dbReference type="EMBL" id="GGP29786.1"/>
    </source>
</evidence>
<comment type="similarity">
    <text evidence="1">Belongs to the malate synthase family.</text>
</comment>
<comment type="caution">
    <text evidence="5">The sequence shown here is derived from an EMBL/GenBank/DDBJ whole genome shotgun (WGS) entry which is preliminary data.</text>
</comment>
<feature type="compositionally biased region" description="Polar residues" evidence="3">
    <location>
        <begin position="174"/>
        <end position="184"/>
    </location>
</feature>
<dbReference type="GeneID" id="59166494"/>
<reference evidence="7" key="3">
    <citation type="journal article" date="2019" name="Int. J. Syst. Evol. Microbiol.">
        <title>The Global Catalogue of Microorganisms (GCM) 10K type strain sequencing project: providing services to taxonomists for standard genome sequencing and annotation.</title>
        <authorList>
            <consortium name="The Broad Institute Genomics Platform"/>
            <consortium name="The Broad Institute Genome Sequencing Center for Infectious Disease"/>
            <person name="Wu L."/>
            <person name="Ma J."/>
        </authorList>
    </citation>
    <scope>NUCLEOTIDE SEQUENCE [LARGE SCALE GENOMIC DNA]</scope>
    <source>
        <strain evidence="7">CGMCC 1.8884</strain>
    </source>
</reference>
<reference evidence="5" key="4">
    <citation type="submission" date="2023-08" db="EMBL/GenBank/DDBJ databases">
        <authorList>
            <person name="Sun Q."/>
            <person name="Zhou Y."/>
        </authorList>
    </citation>
    <scope>NUCLEOTIDE SEQUENCE</scope>
    <source>
        <strain evidence="6">CGMCC 1.8884</strain>
        <strain evidence="5">CGMCC 1.8885</strain>
    </source>
</reference>
<accession>A0AAV4K7H3</accession>
<dbReference type="RefSeq" id="WP_017869758.1">
    <property type="nucleotide sequence ID" value="NZ_BMLZ01000015.1"/>
</dbReference>
<gene>
    <name evidence="6" type="ORF">GCM10008021_14370</name>
    <name evidence="5" type="ORF">GCM10010914_18490</name>
</gene>